<dbReference type="GeneID" id="93836364"/>
<proteinExistence type="predicted"/>
<dbReference type="Proteomes" id="UP000579531">
    <property type="component" value="Unassembled WGS sequence"/>
</dbReference>
<feature type="region of interest" description="Disordered" evidence="1">
    <location>
        <begin position="1"/>
        <end position="22"/>
    </location>
</feature>
<organism evidence="3 4">
    <name type="scientific">Streptomyces collinus</name>
    <dbReference type="NCBI Taxonomy" id="42684"/>
    <lineage>
        <taxon>Bacteria</taxon>
        <taxon>Bacillati</taxon>
        <taxon>Actinomycetota</taxon>
        <taxon>Actinomycetes</taxon>
        <taxon>Kitasatosporales</taxon>
        <taxon>Streptomycetaceae</taxon>
        <taxon>Streptomyces</taxon>
    </lineage>
</organism>
<sequence>MRRVRRGTPAGEPSSVLADETEGYLLAHSHRDEAQHEAEDLCARMPWLTTAQAEELTAHYVGRRLDVTRQLMLGTVRRAAELRQEYESRYAELRRALLRRHAAGACAVLACAAGVGAAAGVLIR</sequence>
<dbReference type="EMBL" id="JACHLX010000002">
    <property type="protein sequence ID" value="MBB5816356.1"/>
    <property type="molecule type" value="Genomic_DNA"/>
</dbReference>
<evidence type="ECO:0000313" key="3">
    <source>
        <dbReference type="EMBL" id="MBB5816356.1"/>
    </source>
</evidence>
<keyword evidence="4" id="KW-1185">Reference proteome</keyword>
<gene>
    <name evidence="3" type="ORF">HNR72_007478</name>
</gene>
<comment type="caution">
    <text evidence="3">The sequence shown here is derived from an EMBL/GenBank/DDBJ whole genome shotgun (WGS) entry which is preliminary data.</text>
</comment>
<keyword evidence="2" id="KW-0812">Transmembrane</keyword>
<evidence type="ECO:0000256" key="1">
    <source>
        <dbReference type="SAM" id="MobiDB-lite"/>
    </source>
</evidence>
<name>A0AA89TL94_STRCU</name>
<evidence type="ECO:0000313" key="4">
    <source>
        <dbReference type="Proteomes" id="UP000579531"/>
    </source>
</evidence>
<feature type="transmembrane region" description="Helical" evidence="2">
    <location>
        <begin position="102"/>
        <end position="123"/>
    </location>
</feature>
<reference evidence="3 4" key="1">
    <citation type="submission" date="2020-08" db="EMBL/GenBank/DDBJ databases">
        <title>Sequencing the genomes of 1000 actinobacteria strains.</title>
        <authorList>
            <person name="Klenk H.-P."/>
        </authorList>
    </citation>
    <scope>NUCLEOTIDE SEQUENCE [LARGE SCALE GENOMIC DNA]</scope>
    <source>
        <strain evidence="3 4">DSM 40129</strain>
    </source>
</reference>
<dbReference type="AlphaFoldDB" id="A0AA89TL94"/>
<protein>
    <submittedName>
        <fullName evidence="3">Uncharacterized protein</fullName>
    </submittedName>
</protein>
<dbReference type="RefSeq" id="WP_229857054.1">
    <property type="nucleotide sequence ID" value="NZ_BAABFE010000017.1"/>
</dbReference>
<evidence type="ECO:0000256" key="2">
    <source>
        <dbReference type="SAM" id="Phobius"/>
    </source>
</evidence>
<keyword evidence="2" id="KW-0472">Membrane</keyword>
<keyword evidence="2" id="KW-1133">Transmembrane helix</keyword>
<accession>A0AA89TL94</accession>